<name>A0AAN8PZ03_PATCE</name>
<accession>A0AAN8PZ03</accession>
<evidence type="ECO:0000313" key="4">
    <source>
        <dbReference type="Proteomes" id="UP001347796"/>
    </source>
</evidence>
<feature type="compositionally biased region" description="Polar residues" evidence="2">
    <location>
        <begin position="1"/>
        <end position="14"/>
    </location>
</feature>
<evidence type="ECO:0000256" key="1">
    <source>
        <dbReference type="SAM" id="Coils"/>
    </source>
</evidence>
<reference evidence="3 4" key="1">
    <citation type="submission" date="2024-01" db="EMBL/GenBank/DDBJ databases">
        <title>The genome of the rayed Mediterranean limpet Patella caerulea (Linnaeus, 1758).</title>
        <authorList>
            <person name="Anh-Thu Weber A."/>
            <person name="Halstead-Nussloch G."/>
        </authorList>
    </citation>
    <scope>NUCLEOTIDE SEQUENCE [LARGE SCALE GENOMIC DNA]</scope>
    <source>
        <strain evidence="3">AATW-2023a</strain>
        <tissue evidence="3">Whole specimen</tissue>
    </source>
</reference>
<gene>
    <name evidence="3" type="ORF">SNE40_008433</name>
</gene>
<keyword evidence="1" id="KW-0175">Coiled coil</keyword>
<organism evidence="3 4">
    <name type="scientific">Patella caerulea</name>
    <name type="common">Rayed Mediterranean limpet</name>
    <dbReference type="NCBI Taxonomy" id="87958"/>
    <lineage>
        <taxon>Eukaryota</taxon>
        <taxon>Metazoa</taxon>
        <taxon>Spiralia</taxon>
        <taxon>Lophotrochozoa</taxon>
        <taxon>Mollusca</taxon>
        <taxon>Gastropoda</taxon>
        <taxon>Patellogastropoda</taxon>
        <taxon>Patelloidea</taxon>
        <taxon>Patellidae</taxon>
        <taxon>Patella</taxon>
    </lineage>
</organism>
<proteinExistence type="predicted"/>
<evidence type="ECO:0000313" key="3">
    <source>
        <dbReference type="EMBL" id="KAK6186389.1"/>
    </source>
</evidence>
<dbReference type="Proteomes" id="UP001347796">
    <property type="component" value="Unassembled WGS sequence"/>
</dbReference>
<sequence length="131" mass="14791">MISVKSPQNMSTAHNYRKRKSAEVNETKDDELNGKRMCCLAQEKDTARTPDSSQMTIKQEPGELVPAEEHAAALERIKYLEELNEKLSKEIKESRVNNQQSVGVVAESSQTSLKEGEVCHGLIYHISMWIT</sequence>
<keyword evidence="4" id="KW-1185">Reference proteome</keyword>
<feature type="coiled-coil region" evidence="1">
    <location>
        <begin position="70"/>
        <end position="100"/>
    </location>
</feature>
<dbReference type="AlphaFoldDB" id="A0AAN8PZ03"/>
<protein>
    <submittedName>
        <fullName evidence="3">Uncharacterized protein</fullName>
    </submittedName>
</protein>
<dbReference type="EMBL" id="JAZGQO010000006">
    <property type="protein sequence ID" value="KAK6186389.1"/>
    <property type="molecule type" value="Genomic_DNA"/>
</dbReference>
<feature type="compositionally biased region" description="Basic and acidic residues" evidence="2">
    <location>
        <begin position="21"/>
        <end position="34"/>
    </location>
</feature>
<evidence type="ECO:0000256" key="2">
    <source>
        <dbReference type="SAM" id="MobiDB-lite"/>
    </source>
</evidence>
<feature type="region of interest" description="Disordered" evidence="2">
    <location>
        <begin position="1"/>
        <end position="65"/>
    </location>
</feature>
<comment type="caution">
    <text evidence="3">The sequence shown here is derived from an EMBL/GenBank/DDBJ whole genome shotgun (WGS) entry which is preliminary data.</text>
</comment>